<dbReference type="EMBL" id="KN612954">
    <property type="protein sequence ID" value="KHJ75225.1"/>
    <property type="molecule type" value="Genomic_DNA"/>
</dbReference>
<dbReference type="Proteomes" id="UP000053660">
    <property type="component" value="Unassembled WGS sequence"/>
</dbReference>
<gene>
    <name evidence="2" type="ORF">OESDEN_25159</name>
</gene>
<evidence type="ECO:0000313" key="3">
    <source>
        <dbReference type="Proteomes" id="UP000053660"/>
    </source>
</evidence>
<feature type="region of interest" description="Disordered" evidence="1">
    <location>
        <begin position="27"/>
        <end position="57"/>
    </location>
</feature>
<sequence>MSTVSKNSSWQNILFRISVQMWQNRKVPGNRIPDKKRELPEHPAFHGLRQRRFPATR</sequence>
<keyword evidence="3" id="KW-1185">Reference proteome</keyword>
<feature type="compositionally biased region" description="Basic residues" evidence="1">
    <location>
        <begin position="48"/>
        <end position="57"/>
    </location>
</feature>
<organism evidence="2 3">
    <name type="scientific">Oesophagostomum dentatum</name>
    <name type="common">Nodular worm</name>
    <dbReference type="NCBI Taxonomy" id="61180"/>
    <lineage>
        <taxon>Eukaryota</taxon>
        <taxon>Metazoa</taxon>
        <taxon>Ecdysozoa</taxon>
        <taxon>Nematoda</taxon>
        <taxon>Chromadorea</taxon>
        <taxon>Rhabditida</taxon>
        <taxon>Rhabditina</taxon>
        <taxon>Rhabditomorpha</taxon>
        <taxon>Strongyloidea</taxon>
        <taxon>Strongylidae</taxon>
        <taxon>Oesophagostomum</taxon>
    </lineage>
</organism>
<protein>
    <submittedName>
        <fullName evidence="2">Uncharacterized protein</fullName>
    </submittedName>
</protein>
<name>A0A0B1RW19_OESDE</name>
<evidence type="ECO:0000313" key="2">
    <source>
        <dbReference type="EMBL" id="KHJ75225.1"/>
    </source>
</evidence>
<accession>A0A0B1RW19</accession>
<reference evidence="2 3" key="1">
    <citation type="submission" date="2014-03" db="EMBL/GenBank/DDBJ databases">
        <title>Draft genome of the hookworm Oesophagostomum dentatum.</title>
        <authorList>
            <person name="Mitreva M."/>
        </authorList>
    </citation>
    <scope>NUCLEOTIDE SEQUENCE [LARGE SCALE GENOMIC DNA]</scope>
    <source>
        <strain evidence="2 3">OD-Hann</strain>
    </source>
</reference>
<proteinExistence type="predicted"/>
<evidence type="ECO:0000256" key="1">
    <source>
        <dbReference type="SAM" id="MobiDB-lite"/>
    </source>
</evidence>
<feature type="compositionally biased region" description="Basic and acidic residues" evidence="1">
    <location>
        <begin position="32"/>
        <end position="44"/>
    </location>
</feature>
<dbReference type="AlphaFoldDB" id="A0A0B1RW19"/>